<dbReference type="PIRSF" id="PIRSF006060">
    <property type="entry name" value="AA_transporter"/>
    <property type="match status" value="1"/>
</dbReference>
<keyword evidence="6 7" id="KW-0472">Membrane</keyword>
<evidence type="ECO:0000313" key="9">
    <source>
        <dbReference type="Proteomes" id="UP000664357"/>
    </source>
</evidence>
<feature type="transmembrane region" description="Helical" evidence="7">
    <location>
        <begin position="396"/>
        <end position="417"/>
    </location>
</feature>
<feature type="transmembrane region" description="Helical" evidence="7">
    <location>
        <begin position="83"/>
        <end position="106"/>
    </location>
</feature>
<protein>
    <submittedName>
        <fullName evidence="8">Glutamate:GABA antiporter</fullName>
    </submittedName>
</protein>
<evidence type="ECO:0000256" key="6">
    <source>
        <dbReference type="ARBA" id="ARBA00023136"/>
    </source>
</evidence>
<feature type="transmembrane region" description="Helical" evidence="7">
    <location>
        <begin position="40"/>
        <end position="62"/>
    </location>
</feature>
<evidence type="ECO:0000313" key="8">
    <source>
        <dbReference type="EMBL" id="MEO1768737.1"/>
    </source>
</evidence>
<keyword evidence="9" id="KW-1185">Reference proteome</keyword>
<dbReference type="Pfam" id="PF13520">
    <property type="entry name" value="AA_permease_2"/>
    <property type="match status" value="1"/>
</dbReference>
<feature type="transmembrane region" description="Helical" evidence="7">
    <location>
        <begin position="326"/>
        <end position="346"/>
    </location>
</feature>
<sequence length="468" mass="51178">MEQENSTKALGKVDVYLGIICAILFADVIVSNTSLGPSVIAWWLIIGILFFIPNGLVTAELTGTYPDKGGIYGWIKKAFGSKWAARTSWFYWINCALWMPSAFIWVSGALCNTFFPNAGYFVEVLISIVITWVVIWLATRRMSESKWIVNLGGVSKILIFSLVILAGIFYLVNGNASQNVVTAQTMMPTVGDGLVYLPVILYCCCGMEILAANAHEMQNPRKDLPKAVMLVVILTIVFNMFASWSILQVVPVGELDLVTGLNQVLRVAFQADWIVMLSSLVLLFSVSVQIITWSQGGARGASEAAQEGELPAFMGKDSPKTGAPTGALIVTGIVSTVVIVIYGFMASSAADLFFTLLAFSSILFFVPYAIMFPAYMKLKKIDAHADRPFTAPVGPVLAVICEVVLIIGMVLFVWVPGQPFDTAYSLPIIIGLIVTVLIGEYIVNRQIKKNTKQTDMLKEVEYNGENNQ</sequence>
<feature type="transmembrane region" description="Helical" evidence="7">
    <location>
        <begin position="151"/>
        <end position="173"/>
    </location>
</feature>
<feature type="transmembrane region" description="Helical" evidence="7">
    <location>
        <begin position="118"/>
        <end position="139"/>
    </location>
</feature>
<dbReference type="Gene3D" id="1.20.1740.10">
    <property type="entry name" value="Amino acid/polyamine transporter I"/>
    <property type="match status" value="1"/>
</dbReference>
<evidence type="ECO:0000256" key="4">
    <source>
        <dbReference type="ARBA" id="ARBA00022692"/>
    </source>
</evidence>
<dbReference type="RefSeq" id="WP_207700840.1">
    <property type="nucleotide sequence ID" value="NZ_JAFREL020000001.1"/>
</dbReference>
<dbReference type="PANTHER" id="PTHR42770:SF15">
    <property type="entry name" value="GLUTAMATE_GAMMA-AMINOBUTYRATE ANTIPORTER-RELATED"/>
    <property type="match status" value="1"/>
</dbReference>
<evidence type="ECO:0000256" key="7">
    <source>
        <dbReference type="SAM" id="Phobius"/>
    </source>
</evidence>
<proteinExistence type="predicted"/>
<keyword evidence="3" id="KW-1003">Cell membrane</keyword>
<feature type="transmembrane region" description="Helical" evidence="7">
    <location>
        <begin position="267"/>
        <end position="291"/>
    </location>
</feature>
<reference evidence="8 9" key="1">
    <citation type="submission" date="2024-02" db="EMBL/GenBank/DDBJ databases">
        <title>The Genome Sequence of Enterococcus sp. DIV0159.</title>
        <authorList>
            <person name="Earl A."/>
            <person name="Manson A."/>
            <person name="Gilmore M."/>
            <person name="Sanders J."/>
            <person name="Shea T."/>
            <person name="Howe W."/>
            <person name="Livny J."/>
            <person name="Cuomo C."/>
            <person name="Neafsey D."/>
            <person name="Birren B."/>
        </authorList>
    </citation>
    <scope>NUCLEOTIDE SEQUENCE [LARGE SCALE GENOMIC DNA]</scope>
    <source>
        <strain evidence="8 9">665A</strain>
    </source>
</reference>
<feature type="transmembrane region" description="Helical" evidence="7">
    <location>
        <begin position="227"/>
        <end position="247"/>
    </location>
</feature>
<evidence type="ECO:0000256" key="5">
    <source>
        <dbReference type="ARBA" id="ARBA00022989"/>
    </source>
</evidence>
<dbReference type="InterPro" id="IPR050367">
    <property type="entry name" value="APC_superfamily"/>
</dbReference>
<accession>A0ABV0EJC9</accession>
<feature type="transmembrane region" description="Helical" evidence="7">
    <location>
        <begin position="352"/>
        <end position="375"/>
    </location>
</feature>
<keyword evidence="2" id="KW-0813">Transport</keyword>
<dbReference type="EMBL" id="JAFREL020000001">
    <property type="protein sequence ID" value="MEO1768737.1"/>
    <property type="molecule type" value="Genomic_DNA"/>
</dbReference>
<keyword evidence="5 7" id="KW-1133">Transmembrane helix</keyword>
<keyword evidence="4 7" id="KW-0812">Transmembrane</keyword>
<organism evidence="8 9">
    <name type="scientific">Candidatus Enterococcus ferrettii</name>
    <dbReference type="NCBI Taxonomy" id="2815324"/>
    <lineage>
        <taxon>Bacteria</taxon>
        <taxon>Bacillati</taxon>
        <taxon>Bacillota</taxon>
        <taxon>Bacilli</taxon>
        <taxon>Lactobacillales</taxon>
        <taxon>Enterococcaceae</taxon>
        <taxon>Enterococcus</taxon>
    </lineage>
</organism>
<feature type="transmembrane region" description="Helical" evidence="7">
    <location>
        <begin position="15"/>
        <end position="34"/>
    </location>
</feature>
<evidence type="ECO:0000256" key="3">
    <source>
        <dbReference type="ARBA" id="ARBA00022475"/>
    </source>
</evidence>
<gene>
    <name evidence="8" type="ORF">JZO67_000676</name>
</gene>
<comment type="subcellular location">
    <subcellularLocation>
        <location evidence="1">Cell membrane</location>
        <topology evidence="1">Multi-pass membrane protein</topology>
    </subcellularLocation>
</comment>
<dbReference type="PANTHER" id="PTHR42770">
    <property type="entry name" value="AMINO ACID TRANSPORTER-RELATED"/>
    <property type="match status" value="1"/>
</dbReference>
<evidence type="ECO:0000256" key="2">
    <source>
        <dbReference type="ARBA" id="ARBA00022448"/>
    </source>
</evidence>
<comment type="caution">
    <text evidence="8">The sequence shown here is derived from an EMBL/GenBank/DDBJ whole genome shotgun (WGS) entry which is preliminary data.</text>
</comment>
<feature type="transmembrane region" description="Helical" evidence="7">
    <location>
        <begin position="193"/>
        <end position="215"/>
    </location>
</feature>
<feature type="transmembrane region" description="Helical" evidence="7">
    <location>
        <begin position="423"/>
        <end position="443"/>
    </location>
</feature>
<evidence type="ECO:0000256" key="1">
    <source>
        <dbReference type="ARBA" id="ARBA00004651"/>
    </source>
</evidence>
<dbReference type="InterPro" id="IPR002293">
    <property type="entry name" value="AA/rel_permease1"/>
</dbReference>
<name>A0ABV0EJC9_9ENTE</name>
<dbReference type="Proteomes" id="UP000664357">
    <property type="component" value="Unassembled WGS sequence"/>
</dbReference>